<feature type="compositionally biased region" description="Polar residues" evidence="1">
    <location>
        <begin position="183"/>
        <end position="199"/>
    </location>
</feature>
<feature type="compositionally biased region" description="Low complexity" evidence="1">
    <location>
        <begin position="84"/>
        <end position="95"/>
    </location>
</feature>
<reference evidence="2" key="1">
    <citation type="submission" date="2021-02" db="EMBL/GenBank/DDBJ databases">
        <authorList>
            <person name="Nowell W R."/>
        </authorList>
    </citation>
    <scope>NUCLEOTIDE SEQUENCE</scope>
</reference>
<feature type="compositionally biased region" description="Polar residues" evidence="1">
    <location>
        <begin position="96"/>
        <end position="161"/>
    </location>
</feature>
<evidence type="ECO:0000313" key="2">
    <source>
        <dbReference type="EMBL" id="CAF1587049.1"/>
    </source>
</evidence>
<evidence type="ECO:0000313" key="3">
    <source>
        <dbReference type="EMBL" id="CAF4457221.1"/>
    </source>
</evidence>
<evidence type="ECO:0000256" key="1">
    <source>
        <dbReference type="SAM" id="MobiDB-lite"/>
    </source>
</evidence>
<dbReference type="Proteomes" id="UP000663829">
    <property type="component" value="Unassembled WGS sequence"/>
</dbReference>
<comment type="caution">
    <text evidence="2">The sequence shown here is derived from an EMBL/GenBank/DDBJ whole genome shotgun (WGS) entry which is preliminary data.</text>
</comment>
<feature type="region of interest" description="Disordered" evidence="1">
    <location>
        <begin position="84"/>
        <end position="161"/>
    </location>
</feature>
<organism evidence="2 4">
    <name type="scientific">Didymodactylos carnosus</name>
    <dbReference type="NCBI Taxonomy" id="1234261"/>
    <lineage>
        <taxon>Eukaryota</taxon>
        <taxon>Metazoa</taxon>
        <taxon>Spiralia</taxon>
        <taxon>Gnathifera</taxon>
        <taxon>Rotifera</taxon>
        <taxon>Eurotatoria</taxon>
        <taxon>Bdelloidea</taxon>
        <taxon>Philodinida</taxon>
        <taxon>Philodinidae</taxon>
        <taxon>Didymodactylos</taxon>
    </lineage>
</organism>
<feature type="compositionally biased region" description="Polar residues" evidence="1">
    <location>
        <begin position="207"/>
        <end position="220"/>
    </location>
</feature>
<evidence type="ECO:0000313" key="4">
    <source>
        <dbReference type="Proteomes" id="UP000663829"/>
    </source>
</evidence>
<dbReference type="EMBL" id="CAJNOQ010032809">
    <property type="protein sequence ID" value="CAF1587049.1"/>
    <property type="molecule type" value="Genomic_DNA"/>
</dbReference>
<accession>A0A815ZSM4</accession>
<feature type="non-terminal residue" evidence="2">
    <location>
        <position position="1"/>
    </location>
</feature>
<protein>
    <submittedName>
        <fullName evidence="2">Uncharacterized protein</fullName>
    </submittedName>
</protein>
<keyword evidence="4" id="KW-1185">Reference proteome</keyword>
<proteinExistence type="predicted"/>
<feature type="region of interest" description="Disordered" evidence="1">
    <location>
        <begin position="177"/>
        <end position="220"/>
    </location>
</feature>
<sequence>RKRQVPSQPGKQSIRYYDAIKAVNDTEILPEIIVQFRLLFSIDCLSLICQNDTLEMVTTQTFIDIRFDEILFMTFFGITTSSGGIGTSSTNNSTTLQIPPTSTVSNQPQQLSSTSRTAQDAFSTPGVSNPPSSSLKTISRTNEPGSETQTLERTATHSRTITTSQTASLFSVHISTLGPKPTDVNQRQPTSFSSDQTPAFTKERPPTQKTGANTSKGRQASDITRVTFSLFQVCPQNQEAQNLLLTLTGRN</sequence>
<dbReference type="Proteomes" id="UP000681722">
    <property type="component" value="Unassembled WGS sequence"/>
</dbReference>
<dbReference type="AlphaFoldDB" id="A0A815ZSM4"/>
<gene>
    <name evidence="2" type="ORF">GPM918_LOCUS41491</name>
    <name evidence="3" type="ORF">SRO942_LOCUS42548</name>
</gene>
<dbReference type="EMBL" id="CAJOBC010098882">
    <property type="protein sequence ID" value="CAF4457221.1"/>
    <property type="molecule type" value="Genomic_DNA"/>
</dbReference>
<name>A0A815ZSM4_9BILA</name>